<feature type="region of interest" description="Disordered" evidence="1">
    <location>
        <begin position="1"/>
        <end position="31"/>
    </location>
</feature>
<evidence type="ECO:0000256" key="1">
    <source>
        <dbReference type="SAM" id="MobiDB-lite"/>
    </source>
</evidence>
<feature type="region of interest" description="Disordered" evidence="1">
    <location>
        <begin position="313"/>
        <end position="363"/>
    </location>
</feature>
<keyword evidence="3" id="KW-1185">Reference proteome</keyword>
<comment type="caution">
    <text evidence="2">The sequence shown here is derived from an EMBL/GenBank/DDBJ whole genome shotgun (WGS) entry which is preliminary data.</text>
</comment>
<dbReference type="EMBL" id="JAVREL010000017">
    <property type="protein sequence ID" value="MDT0345999.1"/>
    <property type="molecule type" value="Genomic_DNA"/>
</dbReference>
<reference evidence="3" key="1">
    <citation type="submission" date="2023-07" db="EMBL/GenBank/DDBJ databases">
        <title>30 novel species of actinomycetes from the DSMZ collection.</title>
        <authorList>
            <person name="Nouioui I."/>
        </authorList>
    </citation>
    <scope>NUCLEOTIDE SEQUENCE [LARGE SCALE GENOMIC DNA]</scope>
    <source>
        <strain evidence="3">DSM 44938</strain>
    </source>
</reference>
<dbReference type="RefSeq" id="WP_311707135.1">
    <property type="nucleotide sequence ID" value="NZ_JAVREL010000017.1"/>
</dbReference>
<evidence type="ECO:0000313" key="2">
    <source>
        <dbReference type="EMBL" id="MDT0345999.1"/>
    </source>
</evidence>
<feature type="compositionally biased region" description="Low complexity" evidence="1">
    <location>
        <begin position="330"/>
        <end position="344"/>
    </location>
</feature>
<proteinExistence type="predicted"/>
<organism evidence="2 3">
    <name type="scientific">Streptomyces litchfieldiae</name>
    <dbReference type="NCBI Taxonomy" id="3075543"/>
    <lineage>
        <taxon>Bacteria</taxon>
        <taxon>Bacillati</taxon>
        <taxon>Actinomycetota</taxon>
        <taxon>Actinomycetes</taxon>
        <taxon>Kitasatosporales</taxon>
        <taxon>Streptomycetaceae</taxon>
        <taxon>Streptomyces</taxon>
    </lineage>
</organism>
<protein>
    <recommendedName>
        <fullName evidence="4">DUF3800 domain-containing protein</fullName>
    </recommendedName>
</protein>
<evidence type="ECO:0008006" key="4">
    <source>
        <dbReference type="Google" id="ProtNLM"/>
    </source>
</evidence>
<feature type="compositionally biased region" description="Basic and acidic residues" evidence="1">
    <location>
        <begin position="1"/>
        <end position="13"/>
    </location>
</feature>
<accession>A0ABU2MZQ2</accession>
<name>A0ABU2MZQ2_9ACTN</name>
<sequence>MPEHASTGERTGRPLEIACDESGSDGENLTSGNTDVFAHAGVWMPTATAAGHLLEIRDRIRSPAEEYKANHLLREKHRPVLEWLLDPAGPLAGHARVQLIEKAFFAVTRVVELLAGGDGQDTGDIARTLYREGRIAYGPTRWRAFLIACNDLMRGRNRWDPTTPVDSFFHMLDLLPTAGAPGQLGEIADLLRRARPRAEAYRERIFHVPEPSPVLDPLIPAIVRTVAHWSAGGRPVFLIHDRQNTLTEERLATLGETLGTAYGLTGLRLVAARSDPRVQLADFLAGVARKIASDELNSRGDARLTALLRPFADTGPHWGDERSEALLTSGAPDGPDGAPPTLAGDPRRARGGAGAGGVSSSSG</sequence>
<evidence type="ECO:0000313" key="3">
    <source>
        <dbReference type="Proteomes" id="UP001183246"/>
    </source>
</evidence>
<dbReference type="Proteomes" id="UP001183246">
    <property type="component" value="Unassembled WGS sequence"/>
</dbReference>
<gene>
    <name evidence="2" type="ORF">RM590_25920</name>
</gene>